<comment type="similarity">
    <text evidence="1">Belongs to the RRP7 family.</text>
</comment>
<proteinExistence type="inferred from homology"/>
<evidence type="ECO:0000256" key="1">
    <source>
        <dbReference type="ARBA" id="ARBA00006110"/>
    </source>
</evidence>
<dbReference type="Proteomes" id="UP000001548">
    <property type="component" value="Unassembled WGS sequence"/>
</dbReference>
<protein>
    <submittedName>
        <fullName evidence="2">Ribosomal RNA-processing protein 7</fullName>
    </submittedName>
</protein>
<dbReference type="Pfam" id="PF12923">
    <property type="entry name" value="RRP7"/>
    <property type="match status" value="1"/>
</dbReference>
<evidence type="ECO:0000313" key="2">
    <source>
        <dbReference type="EMBL" id="KAE8304699.1"/>
    </source>
</evidence>
<comment type="caution">
    <text evidence="2">The sequence shown here is derived from an EMBL/GenBank/DDBJ whole genome shotgun (WGS) entry which is preliminary data.</text>
</comment>
<sequence>MEDTHNSAPEVAAADFKILWLQILDYKPAPLYFSLLDNSERVNFFVTGVPYILTQTHLNLVFSFFGSVKEVILRDFALRTAQPHWSVCGPRLPRYAEIRFDSYPDKLTDYTETTLYFNGKDVSDKKDSVPLEYNFLSLVAMYTQAYVRDTCMPADILAEVAEIFVRKYDAYLGEAASDRSQKDEDGWKTLRPDSKYYRNTYVSKNKILGIDEEYTAMKLKQMNQKMVEKGFYKFQQIEKKQSDLEKLRRRHAADKEVIERMRCAGRLNPFLHNMK</sequence>
<reference evidence="2 3" key="1">
    <citation type="journal article" date="2007" name="Science">
        <title>Genomic minimalism in the early diverging intestinal parasite Giardia lamblia.</title>
        <authorList>
            <person name="Morrison H.G."/>
            <person name="McArthur A.G."/>
            <person name="Gillin F.D."/>
            <person name="Aley S.B."/>
            <person name="Adam R.D."/>
            <person name="Olsen G.J."/>
            <person name="Best A.A."/>
            <person name="Cande W.Z."/>
            <person name="Chen F."/>
            <person name="Cipriano M.J."/>
            <person name="Davids B.J."/>
            <person name="Dawson S.C."/>
            <person name="Elmendorf H.G."/>
            <person name="Hehl A.B."/>
            <person name="Holder M.E."/>
            <person name="Huse S.M."/>
            <person name="Kim U.U."/>
            <person name="Lasek-Nesselquist E."/>
            <person name="Manning G."/>
            <person name="Nigam A."/>
            <person name="Nixon J.E."/>
            <person name="Palm D."/>
            <person name="Passamaneck N.E."/>
            <person name="Prabhu A."/>
            <person name="Reich C.I."/>
            <person name="Reiner D.S."/>
            <person name="Samuelson J."/>
            <person name="Svard S.G."/>
            <person name="Sogin M.L."/>
        </authorList>
    </citation>
    <scope>NUCLEOTIDE SEQUENCE [LARGE SCALE GENOMIC DNA]</scope>
    <source>
        <strain evidence="2 3">WB C6</strain>
    </source>
</reference>
<name>A8BSF6_GIAIC</name>
<dbReference type="GO" id="GO:0000028">
    <property type="term" value="P:ribosomal small subunit assembly"/>
    <property type="evidence" value="ECO:0000318"/>
    <property type="project" value="GO_Central"/>
</dbReference>
<dbReference type="GeneID" id="5697993"/>
<dbReference type="GO" id="GO:0006364">
    <property type="term" value="P:rRNA processing"/>
    <property type="evidence" value="ECO:0000318"/>
    <property type="project" value="GO_Central"/>
</dbReference>
<dbReference type="GO" id="GO:0032545">
    <property type="term" value="C:CURI complex"/>
    <property type="evidence" value="ECO:0000318"/>
    <property type="project" value="GO_Central"/>
</dbReference>
<dbReference type="PANTHER" id="PTHR13191:SF0">
    <property type="entry name" value="RIBOSOMAL RNA-PROCESSING PROTEIN 7 HOMOLOG A-RELATED"/>
    <property type="match status" value="1"/>
</dbReference>
<dbReference type="HOGENOM" id="CLU_1013523_0_0_1"/>
<dbReference type="GO" id="GO:0034456">
    <property type="term" value="C:UTP-C complex"/>
    <property type="evidence" value="ECO:0000318"/>
    <property type="project" value="GO_Central"/>
</dbReference>
<accession>A8BSF6</accession>
<gene>
    <name evidence="2" type="ORF">GL50803_0017154</name>
</gene>
<keyword evidence="3" id="KW-1185">Reference proteome</keyword>
<dbReference type="PANTHER" id="PTHR13191">
    <property type="entry name" value="RIBOSOMAL RNA PROCESSING PROTEIN 7-RELATED"/>
    <property type="match status" value="1"/>
</dbReference>
<organism evidence="2 3">
    <name type="scientific">Giardia intestinalis (strain ATCC 50803 / WB clone C6)</name>
    <name type="common">Giardia lamblia</name>
    <dbReference type="NCBI Taxonomy" id="184922"/>
    <lineage>
        <taxon>Eukaryota</taxon>
        <taxon>Metamonada</taxon>
        <taxon>Diplomonadida</taxon>
        <taxon>Hexamitidae</taxon>
        <taxon>Giardiinae</taxon>
        <taxon>Giardia</taxon>
    </lineage>
</organism>
<evidence type="ECO:0000313" key="3">
    <source>
        <dbReference type="Proteomes" id="UP000001548"/>
    </source>
</evidence>
<dbReference type="AlphaFoldDB" id="A8BSF6"/>
<dbReference type="KEGG" id="gla:GL50803_0017154"/>
<dbReference type="RefSeq" id="XP_001705097.1">
    <property type="nucleotide sequence ID" value="XM_001705045.1"/>
</dbReference>
<dbReference type="EMBL" id="AACB03000001">
    <property type="protein sequence ID" value="KAE8304699.1"/>
    <property type="molecule type" value="Genomic_DNA"/>
</dbReference>
<dbReference type="InterPro" id="IPR024326">
    <property type="entry name" value="RRP7_C"/>
</dbReference>
<dbReference type="OMA" id="DEEYTAM"/>
<dbReference type="STRING" id="184922.A8BSF6"/>
<dbReference type="Gene3D" id="6.10.250.1770">
    <property type="match status" value="1"/>
</dbReference>
<dbReference type="InterPro" id="IPR040446">
    <property type="entry name" value="RRP7"/>
</dbReference>
<dbReference type="VEuPathDB" id="GiardiaDB:GL50803_17154"/>